<evidence type="ECO:0000256" key="1">
    <source>
        <dbReference type="SAM" id="MobiDB-lite"/>
    </source>
</evidence>
<comment type="caution">
    <text evidence="3">The sequence shown here is derived from an EMBL/GenBank/DDBJ whole genome shotgun (WGS) entry which is preliminary data.</text>
</comment>
<dbReference type="EMBL" id="AHKC01005228">
    <property type="protein sequence ID" value="EKF38627.1"/>
    <property type="molecule type" value="Genomic_DNA"/>
</dbReference>
<feature type="region of interest" description="Disordered" evidence="1">
    <location>
        <begin position="380"/>
        <end position="400"/>
    </location>
</feature>
<evidence type="ECO:0000313" key="4">
    <source>
        <dbReference type="Proteomes" id="UP000007350"/>
    </source>
</evidence>
<feature type="domain" description="DUF7623" evidence="2">
    <location>
        <begin position="59"/>
        <end position="120"/>
    </location>
</feature>
<proteinExistence type="predicted"/>
<feature type="domain" description="DUF7623" evidence="2">
    <location>
        <begin position="2"/>
        <end position="48"/>
    </location>
</feature>
<protein>
    <recommendedName>
        <fullName evidence="2">DUF7623 domain-containing protein</fullName>
    </recommendedName>
</protein>
<evidence type="ECO:0000259" key="2">
    <source>
        <dbReference type="Pfam" id="PF24610"/>
    </source>
</evidence>
<keyword evidence="4" id="KW-1185">Reference proteome</keyword>
<dbReference type="Pfam" id="PF24610">
    <property type="entry name" value="DUF7623"/>
    <property type="match status" value="2"/>
</dbReference>
<organism evidence="3 4">
    <name type="scientific">Trypanosoma cruzi marinkellei</name>
    <dbReference type="NCBI Taxonomy" id="85056"/>
    <lineage>
        <taxon>Eukaryota</taxon>
        <taxon>Discoba</taxon>
        <taxon>Euglenozoa</taxon>
        <taxon>Kinetoplastea</taxon>
        <taxon>Metakinetoplastina</taxon>
        <taxon>Trypanosomatida</taxon>
        <taxon>Trypanosomatidae</taxon>
        <taxon>Trypanosoma</taxon>
        <taxon>Schizotrypanum</taxon>
    </lineage>
</organism>
<dbReference type="InterPro" id="IPR056040">
    <property type="entry name" value="DUF7623"/>
</dbReference>
<dbReference type="Proteomes" id="UP000007350">
    <property type="component" value="Unassembled WGS sequence"/>
</dbReference>
<reference evidence="3 4" key="1">
    <citation type="journal article" date="2012" name="BMC Genomics">
        <title>Comparative genomic analysis of human infective Trypanosoma cruzi lineages with the bat-restricted subspecies T. cruzi marinkellei.</title>
        <authorList>
            <person name="Franzen O."/>
            <person name="Talavera-Lopez C."/>
            <person name="Ochaya S."/>
            <person name="Butler C.E."/>
            <person name="Messenger L.A."/>
            <person name="Lewis M.D."/>
            <person name="Llewellyn M.S."/>
            <person name="Marinkelle C.J."/>
            <person name="Tyler K.M."/>
            <person name="Miles M.A."/>
            <person name="Andersson B."/>
        </authorList>
    </citation>
    <scope>NUCLEOTIDE SEQUENCE [LARGE SCALE GENOMIC DNA]</scope>
    <source>
        <strain evidence="3 4">B7</strain>
    </source>
</reference>
<gene>
    <name evidence="3" type="ORF">MOQ_001158</name>
</gene>
<accession>K2PC71</accession>
<sequence>VEDPVFRALSHELDGLRADPVKNAEQIAATERAVRARAMELGSAKLQATEEEQRKYPFLPRRVDDVLVSDLRLAEDDVFQELVARRDALVAAGPGSNPELLTATERQLRGRASELAAANKSVDAFRTDEDEAVRARNPFLESNEVKLVPLRFLNLMDDAKFREYYKKRLATLGAEEVDLERLRVFDELLCECAEIIAERQLKRYDAIWSLMCKRGLSPDLQTAFPSILLLGCDAMEKVLDSLGTGDDLDIIVRRMGETQALAERGIATELNALRAAYPMCVRDLNPAIGFDKKFQRLEKKRLSLLEDCTEVELIGSLEEEQKERGVELLLDERYVAASQKACEGSKNKGIHEMTAEELTALWRHQLLARRSSHRAVSFLEVPNEDGEDEQRPPVRQRRKRLNSCASASTTSFIDVLVNTPIEIIEENTLFCPSPPVVIGRVASSVAARRMQNFL</sequence>
<feature type="non-terminal residue" evidence="3">
    <location>
        <position position="1"/>
    </location>
</feature>
<evidence type="ECO:0000313" key="3">
    <source>
        <dbReference type="EMBL" id="EKF38627.1"/>
    </source>
</evidence>
<dbReference type="AlphaFoldDB" id="K2PC71"/>
<dbReference type="OrthoDB" id="250115at2759"/>
<name>K2PC71_TRYCR</name>